<protein>
    <submittedName>
        <fullName evidence="9">FecCD family ABC transporter permease</fullName>
    </submittedName>
</protein>
<feature type="transmembrane region" description="Helical" evidence="8">
    <location>
        <begin position="226"/>
        <end position="247"/>
    </location>
</feature>
<dbReference type="EMBL" id="JBHSUA010000015">
    <property type="protein sequence ID" value="MFC6396656.1"/>
    <property type="molecule type" value="Genomic_DNA"/>
</dbReference>
<keyword evidence="7 8" id="KW-0472">Membrane</keyword>
<keyword evidence="6 8" id="KW-1133">Transmembrane helix</keyword>
<dbReference type="CDD" id="cd06550">
    <property type="entry name" value="TM_ABC_iron-siderophores_like"/>
    <property type="match status" value="1"/>
</dbReference>
<evidence type="ECO:0000256" key="5">
    <source>
        <dbReference type="ARBA" id="ARBA00022692"/>
    </source>
</evidence>
<keyword evidence="10" id="KW-1185">Reference proteome</keyword>
<dbReference type="Proteomes" id="UP001596266">
    <property type="component" value="Unassembled WGS sequence"/>
</dbReference>
<evidence type="ECO:0000256" key="3">
    <source>
        <dbReference type="ARBA" id="ARBA00022448"/>
    </source>
</evidence>
<dbReference type="PANTHER" id="PTHR30472:SF24">
    <property type="entry name" value="FERRIC ENTEROBACTIN TRANSPORT SYSTEM PERMEASE PROTEIN FEPG"/>
    <property type="match status" value="1"/>
</dbReference>
<dbReference type="InterPro" id="IPR037294">
    <property type="entry name" value="ABC_BtuC-like"/>
</dbReference>
<feature type="transmembrane region" description="Helical" evidence="8">
    <location>
        <begin position="186"/>
        <end position="206"/>
    </location>
</feature>
<feature type="transmembrane region" description="Helical" evidence="8">
    <location>
        <begin position="275"/>
        <end position="303"/>
    </location>
</feature>
<dbReference type="SUPFAM" id="SSF81345">
    <property type="entry name" value="ABC transporter involved in vitamin B12 uptake, BtuC"/>
    <property type="match status" value="1"/>
</dbReference>
<feature type="transmembrane region" description="Helical" evidence="8">
    <location>
        <begin position="102"/>
        <end position="120"/>
    </location>
</feature>
<dbReference type="InterPro" id="IPR000522">
    <property type="entry name" value="ABC_transptr_permease_BtuC"/>
</dbReference>
<evidence type="ECO:0000256" key="1">
    <source>
        <dbReference type="ARBA" id="ARBA00004651"/>
    </source>
</evidence>
<evidence type="ECO:0000256" key="4">
    <source>
        <dbReference type="ARBA" id="ARBA00022475"/>
    </source>
</evidence>
<comment type="subcellular location">
    <subcellularLocation>
        <location evidence="1">Cell membrane</location>
        <topology evidence="1">Multi-pass membrane protein</topology>
    </subcellularLocation>
</comment>
<dbReference type="PANTHER" id="PTHR30472">
    <property type="entry name" value="FERRIC ENTEROBACTIN TRANSPORT SYSTEM PERMEASE PROTEIN"/>
    <property type="match status" value="1"/>
</dbReference>
<gene>
    <name evidence="9" type="ORF">ACFP57_06605</name>
</gene>
<dbReference type="RefSeq" id="WP_343884360.1">
    <property type="nucleotide sequence ID" value="NZ_BAAAKI010000001.1"/>
</dbReference>
<feature type="transmembrane region" description="Helical" evidence="8">
    <location>
        <begin position="156"/>
        <end position="177"/>
    </location>
</feature>
<keyword evidence="5 8" id="KW-0812">Transmembrane</keyword>
<evidence type="ECO:0000313" key="10">
    <source>
        <dbReference type="Proteomes" id="UP001596266"/>
    </source>
</evidence>
<keyword evidence="4" id="KW-1003">Cell membrane</keyword>
<keyword evidence="3" id="KW-0813">Transport</keyword>
<dbReference type="Gene3D" id="1.10.3470.10">
    <property type="entry name" value="ABC transporter involved in vitamin B12 uptake, BtuC"/>
    <property type="match status" value="1"/>
</dbReference>
<dbReference type="Pfam" id="PF01032">
    <property type="entry name" value="FecCD"/>
    <property type="match status" value="1"/>
</dbReference>
<evidence type="ECO:0000256" key="8">
    <source>
        <dbReference type="SAM" id="Phobius"/>
    </source>
</evidence>
<feature type="transmembrane region" description="Helical" evidence="8">
    <location>
        <begin position="309"/>
        <end position="331"/>
    </location>
</feature>
<sequence length="371" mass="38014">MSNTTAGTEQALSDQALPEQALPEQELAHRIRAARTRRTRSQSARLGLLALASVAAVAAGLMLGHTVYGPSAVWRVVLSQLGLGGTVPGASFTVGELRMPRVALGLLTGAAFGMGGCVFQTMLRNPLASPDIIGITSGASAAAVFSLTALHLDPSVVPLVAIVAGLATATAIYLLALKDGLVGTRLILIGIGISAMLHALTTWFTSRASIWDLQGAMRWLSGSLNAASWTQILPLGVALLVLGGVLLGQSRSLDRMRLGDDLAHGLGIRVERTRLVTILAAVTLVAFATAAAGPIAFVAFLAGPIASRIVGPCGPVLPAAALVGSLLVLLSDLAAQYAFGSRLPVGVVTGVLGAPYLIHLLVRTNRQGGSL</sequence>
<accession>A0ABW1X450</accession>
<comment type="caution">
    <text evidence="9">The sequence shown here is derived from an EMBL/GenBank/DDBJ whole genome shotgun (WGS) entry which is preliminary data.</text>
</comment>
<evidence type="ECO:0000313" key="9">
    <source>
        <dbReference type="EMBL" id="MFC6396656.1"/>
    </source>
</evidence>
<feature type="transmembrane region" description="Helical" evidence="8">
    <location>
        <begin position="46"/>
        <end position="68"/>
    </location>
</feature>
<proteinExistence type="inferred from homology"/>
<organism evidence="9 10">
    <name type="scientific">Luteococcus sanguinis</name>
    <dbReference type="NCBI Taxonomy" id="174038"/>
    <lineage>
        <taxon>Bacteria</taxon>
        <taxon>Bacillati</taxon>
        <taxon>Actinomycetota</taxon>
        <taxon>Actinomycetes</taxon>
        <taxon>Propionibacteriales</taxon>
        <taxon>Propionibacteriaceae</taxon>
        <taxon>Luteococcus</taxon>
    </lineage>
</organism>
<evidence type="ECO:0000256" key="2">
    <source>
        <dbReference type="ARBA" id="ARBA00007935"/>
    </source>
</evidence>
<comment type="similarity">
    <text evidence="2">Belongs to the binding-protein-dependent transport system permease family. FecCD subfamily.</text>
</comment>
<feature type="transmembrane region" description="Helical" evidence="8">
    <location>
        <begin position="343"/>
        <end position="362"/>
    </location>
</feature>
<evidence type="ECO:0000256" key="7">
    <source>
        <dbReference type="ARBA" id="ARBA00023136"/>
    </source>
</evidence>
<reference evidence="10" key="1">
    <citation type="journal article" date="2019" name="Int. J. Syst. Evol. Microbiol.">
        <title>The Global Catalogue of Microorganisms (GCM) 10K type strain sequencing project: providing services to taxonomists for standard genome sequencing and annotation.</title>
        <authorList>
            <consortium name="The Broad Institute Genomics Platform"/>
            <consortium name="The Broad Institute Genome Sequencing Center for Infectious Disease"/>
            <person name="Wu L."/>
            <person name="Ma J."/>
        </authorList>
    </citation>
    <scope>NUCLEOTIDE SEQUENCE [LARGE SCALE GENOMIC DNA]</scope>
    <source>
        <strain evidence="10">CGMCC 1.15277</strain>
    </source>
</reference>
<evidence type="ECO:0000256" key="6">
    <source>
        <dbReference type="ARBA" id="ARBA00022989"/>
    </source>
</evidence>
<name>A0ABW1X450_9ACTN</name>